<name>A0A173UR69_9FIRM</name>
<keyword evidence="2" id="KW-0238">DNA-binding</keyword>
<organism evidence="5 6">
    <name type="scientific">Faecalibacterium prausnitzii</name>
    <dbReference type="NCBI Taxonomy" id="853"/>
    <lineage>
        <taxon>Bacteria</taxon>
        <taxon>Bacillati</taxon>
        <taxon>Bacillota</taxon>
        <taxon>Clostridia</taxon>
        <taxon>Eubacteriales</taxon>
        <taxon>Oscillospiraceae</taxon>
        <taxon>Faecalibacterium</taxon>
    </lineage>
</organism>
<dbReference type="FunFam" id="1.10.10.10:FF:000079">
    <property type="entry name" value="GntR family transcriptional regulator"/>
    <property type="match status" value="1"/>
</dbReference>
<dbReference type="RefSeq" id="WP_055186623.1">
    <property type="nucleotide sequence ID" value="NZ_CYXN01000024.1"/>
</dbReference>
<reference evidence="5 6" key="1">
    <citation type="submission" date="2015-09" db="EMBL/GenBank/DDBJ databases">
        <authorList>
            <consortium name="Pathogen Informatics"/>
        </authorList>
    </citation>
    <scope>NUCLEOTIDE SEQUENCE [LARGE SCALE GENOMIC DNA]</scope>
    <source>
        <strain evidence="5 6">2789STDY5834970</strain>
    </source>
</reference>
<dbReference type="OrthoDB" id="9816541at2"/>
<dbReference type="SUPFAM" id="SSF46785">
    <property type="entry name" value="Winged helix' DNA-binding domain"/>
    <property type="match status" value="1"/>
</dbReference>
<dbReference type="InterPro" id="IPR011663">
    <property type="entry name" value="UTRA"/>
</dbReference>
<accession>A0A173UR69</accession>
<dbReference type="CDD" id="cd07377">
    <property type="entry name" value="WHTH_GntR"/>
    <property type="match status" value="1"/>
</dbReference>
<dbReference type="InterPro" id="IPR036390">
    <property type="entry name" value="WH_DNA-bd_sf"/>
</dbReference>
<dbReference type="InterPro" id="IPR050679">
    <property type="entry name" value="Bact_HTH_transcr_reg"/>
</dbReference>
<evidence type="ECO:0000256" key="1">
    <source>
        <dbReference type="ARBA" id="ARBA00023015"/>
    </source>
</evidence>
<dbReference type="InterPro" id="IPR000524">
    <property type="entry name" value="Tscrpt_reg_HTH_GntR"/>
</dbReference>
<dbReference type="GO" id="GO:0003700">
    <property type="term" value="F:DNA-binding transcription factor activity"/>
    <property type="evidence" value="ECO:0007669"/>
    <property type="project" value="InterPro"/>
</dbReference>
<dbReference type="GO" id="GO:0045892">
    <property type="term" value="P:negative regulation of DNA-templated transcription"/>
    <property type="evidence" value="ECO:0007669"/>
    <property type="project" value="TreeGrafter"/>
</dbReference>
<dbReference type="EMBL" id="CYXN01000024">
    <property type="protein sequence ID" value="CUN17419.1"/>
    <property type="molecule type" value="Genomic_DNA"/>
</dbReference>
<dbReference type="SUPFAM" id="SSF64288">
    <property type="entry name" value="Chorismate lyase-like"/>
    <property type="match status" value="1"/>
</dbReference>
<dbReference type="PROSITE" id="PS50949">
    <property type="entry name" value="HTH_GNTR"/>
    <property type="match status" value="1"/>
</dbReference>
<dbReference type="PANTHER" id="PTHR44846">
    <property type="entry name" value="MANNOSYL-D-GLYCERATE TRANSPORT/METABOLISM SYSTEM REPRESSOR MNGR-RELATED"/>
    <property type="match status" value="1"/>
</dbReference>
<dbReference type="SMART" id="SM00345">
    <property type="entry name" value="HTH_GNTR"/>
    <property type="match status" value="1"/>
</dbReference>
<dbReference type="Pfam" id="PF00392">
    <property type="entry name" value="GntR"/>
    <property type="match status" value="1"/>
</dbReference>
<dbReference type="AlphaFoldDB" id="A0A173UR69"/>
<keyword evidence="3" id="KW-0804">Transcription</keyword>
<sequence length="242" mass="27539">MAINDSAVVPLYQQVKDDIRAAIESGKYKTNEKIPPEPELSAEYSVSRITVRRAVEELCAEGYLVKMQGRGTFVSKPRIHRKFTSGRGAASFTEICKENGMVPGARLLNRQIVPVRKDEEAFFHVGPEALLIYIQRLRTADGQPVFLENLFLPYEPYKSLMSENLNDVSMFDTIERISGLRPATTSCQRIEAVRASAEQAQLLNLSLGEPLLYLNAYFHDQYDHPLCIGRQYYIGSRYMFEF</sequence>
<dbReference type="PANTHER" id="PTHR44846:SF1">
    <property type="entry name" value="MANNOSYL-D-GLYCERATE TRANSPORT_METABOLISM SYSTEM REPRESSOR MNGR-RELATED"/>
    <property type="match status" value="1"/>
</dbReference>
<feature type="domain" description="HTH gntR-type" evidence="4">
    <location>
        <begin position="9"/>
        <end position="77"/>
    </location>
</feature>
<dbReference type="Gene3D" id="3.40.1410.10">
    <property type="entry name" value="Chorismate lyase-like"/>
    <property type="match status" value="1"/>
</dbReference>
<dbReference type="InterPro" id="IPR028978">
    <property type="entry name" value="Chorismate_lyase_/UTRA_dom_sf"/>
</dbReference>
<dbReference type="Pfam" id="PF07702">
    <property type="entry name" value="UTRA"/>
    <property type="match status" value="1"/>
</dbReference>
<dbReference type="SMART" id="SM00866">
    <property type="entry name" value="UTRA"/>
    <property type="match status" value="1"/>
</dbReference>
<evidence type="ECO:0000259" key="4">
    <source>
        <dbReference type="PROSITE" id="PS50949"/>
    </source>
</evidence>
<dbReference type="GO" id="GO:0003677">
    <property type="term" value="F:DNA binding"/>
    <property type="evidence" value="ECO:0007669"/>
    <property type="project" value="UniProtKB-KW"/>
</dbReference>
<evidence type="ECO:0000256" key="2">
    <source>
        <dbReference type="ARBA" id="ARBA00023125"/>
    </source>
</evidence>
<evidence type="ECO:0000256" key="3">
    <source>
        <dbReference type="ARBA" id="ARBA00023163"/>
    </source>
</evidence>
<evidence type="ECO:0000313" key="5">
    <source>
        <dbReference type="EMBL" id="CUN17419.1"/>
    </source>
</evidence>
<protein>
    <submittedName>
        <fullName evidence="5">HTH-type transcriptional repressor yvoA</fullName>
    </submittedName>
</protein>
<gene>
    <name evidence="5" type="primary">yvoA</name>
    <name evidence="5" type="ORF">ERS852582_02277</name>
</gene>
<dbReference type="Proteomes" id="UP000095649">
    <property type="component" value="Unassembled WGS sequence"/>
</dbReference>
<dbReference type="Gene3D" id="1.10.10.10">
    <property type="entry name" value="Winged helix-like DNA-binding domain superfamily/Winged helix DNA-binding domain"/>
    <property type="match status" value="1"/>
</dbReference>
<dbReference type="InterPro" id="IPR036388">
    <property type="entry name" value="WH-like_DNA-bd_sf"/>
</dbReference>
<keyword evidence="1" id="KW-0805">Transcription regulation</keyword>
<evidence type="ECO:0000313" key="6">
    <source>
        <dbReference type="Proteomes" id="UP000095649"/>
    </source>
</evidence>
<dbReference type="PRINTS" id="PR00035">
    <property type="entry name" value="HTHGNTR"/>
</dbReference>
<proteinExistence type="predicted"/>